<name>A0ACC3AGK1_9EURO</name>
<reference evidence="1" key="1">
    <citation type="submission" date="2022-10" db="EMBL/GenBank/DDBJ databases">
        <title>Culturing micro-colonial fungi from biological soil crusts in the Mojave desert and describing Neophaeococcomyces mojavensis, and introducing the new genera and species Taxawa tesnikishii.</title>
        <authorList>
            <person name="Kurbessoian T."/>
            <person name="Stajich J.E."/>
        </authorList>
    </citation>
    <scope>NUCLEOTIDE SEQUENCE</scope>
    <source>
        <strain evidence="1">JES_112</strain>
    </source>
</reference>
<dbReference type="EMBL" id="JAPDRQ010000018">
    <property type="protein sequence ID" value="KAJ9662040.1"/>
    <property type="molecule type" value="Genomic_DNA"/>
</dbReference>
<dbReference type="Proteomes" id="UP001172386">
    <property type="component" value="Unassembled WGS sequence"/>
</dbReference>
<evidence type="ECO:0000313" key="2">
    <source>
        <dbReference type="Proteomes" id="UP001172386"/>
    </source>
</evidence>
<comment type="caution">
    <text evidence="1">The sequence shown here is derived from an EMBL/GenBank/DDBJ whole genome shotgun (WGS) entry which is preliminary data.</text>
</comment>
<keyword evidence="2" id="KW-1185">Reference proteome</keyword>
<accession>A0ACC3AGK1</accession>
<proteinExistence type="predicted"/>
<sequence length="927" mass="103931">MRFPGQSTVPAPVEVSLATSESSMSPPITPRFPSEIPCARSSIDVTGTSTPEQAGRLRSSRRMASYGRMQYLEDETRYSAMVHYLYGKMSTSLWLTSPSSEHHGVLLRQARGVYVSEPEIVSPLLLSAIEKLNVEVAFTMSTKTTSAIFSSLTADQTEIVMPDGSQYQIVDSMEDMAKWASIKIKKFQYACLVRKERMVIVWHDDVSGILEHGEGLEKIFLGMVWGTDPSQLFRPSSLGPSSRVSSPWASTTNLPVLGKRGVRETAHMVDEFTDEEKAAWSKESLARPLYKTSSIFVALAMALIIVLLLGFCTSELLQESLIDGKWIRMALVLTTPVFGLFGLFFVVVIFTDIFQMIGPIASVQSNSRFYSAIKPDIARAYYEGFTPPHITIQMPVYKEGLQSVIIPTVNSLKAAISHYELNGGTASIFINDDGLQIIPEEERQARIDFYHDNNIGWVARPKHGVNGFVRGGKFKKASNMNFALNISNKVEDTLTAMIDDKMRHNGMAETEEHEEHAMYEEALERVLEKDGRAWAKGNIRVGQYILIIDSDTRVPVDCLLYGAAEMFFSPEVAIVQHSAGVMQVVGDYFENGITFFTNQIYSSIRFSIGQGEVAPFVGHNAFLRWAAVQSVGVPPKDETGYEKYWSEDHVSEDFDIALRLQIAGNVVRLASYHGADFKEGVSLTIYDELARWEKYAYGCSELVFNPLRSWIFKGPFTPLFRSLLWCKLQLSSKTTILGYIATYYAIASGLPLTLANYFIIGWYNGYVDKFYMESWRVFLGLVVVFSGVGNVALAVLRHRLGEKGFLSALMENFKWMPLFAVFFGGLSFHLNLALLAHIFSINMEWGATAKEAENSNFFQEMPKIFKSFKWMYMCIIPLVGVMIFFGCFAPRGWEIQGFTATVPLAVNLASHILLPFVLNPSLMIFSY</sequence>
<evidence type="ECO:0000313" key="1">
    <source>
        <dbReference type="EMBL" id="KAJ9662040.1"/>
    </source>
</evidence>
<gene>
    <name evidence="1" type="ORF">H2198_001582</name>
</gene>
<protein>
    <submittedName>
        <fullName evidence="1">Uncharacterized protein</fullName>
    </submittedName>
</protein>
<organism evidence="1 2">
    <name type="scientific">Neophaeococcomyces mojaviensis</name>
    <dbReference type="NCBI Taxonomy" id="3383035"/>
    <lineage>
        <taxon>Eukaryota</taxon>
        <taxon>Fungi</taxon>
        <taxon>Dikarya</taxon>
        <taxon>Ascomycota</taxon>
        <taxon>Pezizomycotina</taxon>
        <taxon>Eurotiomycetes</taxon>
        <taxon>Chaetothyriomycetidae</taxon>
        <taxon>Chaetothyriales</taxon>
        <taxon>Chaetothyriales incertae sedis</taxon>
        <taxon>Neophaeococcomyces</taxon>
    </lineage>
</organism>